<protein>
    <submittedName>
        <fullName evidence="1">Uncharacterized protein</fullName>
    </submittedName>
</protein>
<dbReference type="AlphaFoldDB" id="A0A1T4UXJ3"/>
<dbReference type="PROSITE" id="PS51257">
    <property type="entry name" value="PROKAR_LIPOPROTEIN"/>
    <property type="match status" value="1"/>
</dbReference>
<dbReference type="EMBL" id="FUXU01000035">
    <property type="protein sequence ID" value="SKA57420.1"/>
    <property type="molecule type" value="Genomic_DNA"/>
</dbReference>
<gene>
    <name evidence="1" type="ORF">SAMN02745132_02758</name>
</gene>
<dbReference type="OrthoDB" id="3276947at2"/>
<accession>A0A1T4UXJ3</accession>
<dbReference type="Proteomes" id="UP000190162">
    <property type="component" value="Unassembled WGS sequence"/>
</dbReference>
<evidence type="ECO:0000313" key="1">
    <source>
        <dbReference type="EMBL" id="SKA57420.1"/>
    </source>
</evidence>
<dbReference type="RefSeq" id="WP_078753045.1">
    <property type="nucleotide sequence ID" value="NZ_FUXU01000035.1"/>
</dbReference>
<evidence type="ECO:0000313" key="2">
    <source>
        <dbReference type="Proteomes" id="UP000190162"/>
    </source>
</evidence>
<sequence>MKKFLFVVLSTLALIGCDDDSSTSSDNDVISPDPVEVNALVSSPTNAEDAGLEEYYGHAINPVPITPHEVPDHPFMSKIKSGLHFDHYNSDVSNNLGPLGEGELDIKTWQISPIVSACPTVMFSEEGDLITVCIEINQTRLFLLDQYTLETKAEFLLPKKQNPGGGDSSGGGYVRMDEQNRVLVNNTDDTIRYIALEKDEDGEYEFVEEKVIDISAKLKNAGLTGYLNDANPDHEGRIWFTLGTGEVGYIGPNEYVLKYHDFGERLQNQTAMDAEGLYVVTSGTTVNPDTGWISKLVTDQYGNLVIDWTSSYDNSGDGVLAKVSGTTPTLFGLNDNYVGIADNARNQLHVNVYDRADGRLVCSEPVFPAGKGGAEDSMIGYQNSLVIANTGGYDSDNPLMTHNGLAKITVNDDGLSCTKDWENLEFKHTAVPALSTKTGMIYTYPIHAGKIDNTTFSYYLAATDWFTGETQFQRYIGSGPQFDDLMQSVTLADDGAFIVTTKNGIVVAREKQ</sequence>
<reference evidence="2" key="1">
    <citation type="submission" date="2017-02" db="EMBL/GenBank/DDBJ databases">
        <authorList>
            <person name="Varghese N."/>
            <person name="Submissions S."/>
        </authorList>
    </citation>
    <scope>NUCLEOTIDE SEQUENCE [LARGE SCALE GENOMIC DNA]</scope>
    <source>
        <strain evidence="2">DSM 22720</strain>
    </source>
</reference>
<proteinExistence type="predicted"/>
<organism evidence="1 2">
    <name type="scientific">Enterovibrio nigricans DSM 22720</name>
    <dbReference type="NCBI Taxonomy" id="1121868"/>
    <lineage>
        <taxon>Bacteria</taxon>
        <taxon>Pseudomonadati</taxon>
        <taxon>Pseudomonadota</taxon>
        <taxon>Gammaproteobacteria</taxon>
        <taxon>Vibrionales</taxon>
        <taxon>Vibrionaceae</taxon>
        <taxon>Enterovibrio</taxon>
    </lineage>
</organism>
<keyword evidence="2" id="KW-1185">Reference proteome</keyword>
<name>A0A1T4UXJ3_9GAMM</name>